<protein>
    <submittedName>
        <fullName evidence="1">Uncharacterized protein</fullName>
    </submittedName>
</protein>
<proteinExistence type="predicted"/>
<dbReference type="Gene3D" id="3.80.10.10">
    <property type="entry name" value="Ribonuclease Inhibitor"/>
    <property type="match status" value="1"/>
</dbReference>
<evidence type="ECO:0000313" key="1">
    <source>
        <dbReference type="EMBL" id="KAH9360641.1"/>
    </source>
</evidence>
<gene>
    <name evidence="1" type="ORF">HPB48_002419</name>
</gene>
<dbReference type="Proteomes" id="UP000821853">
    <property type="component" value="Chromosome 1"/>
</dbReference>
<keyword evidence="2" id="KW-1185">Reference proteome</keyword>
<evidence type="ECO:0000313" key="2">
    <source>
        <dbReference type="Proteomes" id="UP000821853"/>
    </source>
</evidence>
<organism evidence="1 2">
    <name type="scientific">Haemaphysalis longicornis</name>
    <name type="common">Bush tick</name>
    <dbReference type="NCBI Taxonomy" id="44386"/>
    <lineage>
        <taxon>Eukaryota</taxon>
        <taxon>Metazoa</taxon>
        <taxon>Ecdysozoa</taxon>
        <taxon>Arthropoda</taxon>
        <taxon>Chelicerata</taxon>
        <taxon>Arachnida</taxon>
        <taxon>Acari</taxon>
        <taxon>Parasitiformes</taxon>
        <taxon>Ixodida</taxon>
        <taxon>Ixodoidea</taxon>
        <taxon>Ixodidae</taxon>
        <taxon>Haemaphysalinae</taxon>
        <taxon>Haemaphysalis</taxon>
    </lineage>
</organism>
<dbReference type="InterPro" id="IPR032675">
    <property type="entry name" value="LRR_dom_sf"/>
</dbReference>
<accession>A0A9J6FE32</accession>
<sequence>MLIRLPEEVIKGVELGGLRLLQCISVFKGLQELCCLNCRLSPRALFNAISESLPALTRLEWSLFDDDAYKQITDAMICVWVTVWNLRYMYVEIAANRVAFALLITGLCCPRLDEMHVHNIGTNQLVAIDIFCRSLRDRGEIRVFTYTSRETDRRTMSFACACKERDKQTSSNRRLSALLCGNAAYRMQPTSYSNCLYLPELIAAPERMDQNLRQAILCVTIDDNTPAELEQVAHRSLWGRLEALTIALVPSNGYVGSPYIPPAYISPLNALLGACSVLSELNVNSVHFTEDTDCCKILSALGNRQLRAISIAACGTQSPVSICQLAVSFPNLEQLDVRSCHDVVGPPCGICRSPFDALNEETMAVLHQETRLSNLVLNVYELHSLNFLENCRVQRLGVLWRGDVVRCAGHRSIGQLLRENLHLRSLSFVCCTVAVETLCSELGLGVVPTLQSLCIVSNVQEKRARTERAVLVLARSHPSLAVLHVHYVSEKSLNDRITWIRRWRDNVLYAQPQVPDDDVFLPDGPCILDCHMSTYIGLLKPHNQTCEI</sequence>
<name>A0A9J6FE32_HAELO</name>
<dbReference type="VEuPathDB" id="VectorBase:HLOH_059488"/>
<comment type="caution">
    <text evidence="1">The sequence shown here is derived from an EMBL/GenBank/DDBJ whole genome shotgun (WGS) entry which is preliminary data.</text>
</comment>
<reference evidence="1 2" key="1">
    <citation type="journal article" date="2020" name="Cell">
        <title>Large-Scale Comparative Analyses of Tick Genomes Elucidate Their Genetic Diversity and Vector Capacities.</title>
        <authorList>
            <consortium name="Tick Genome and Microbiome Consortium (TIGMIC)"/>
            <person name="Jia N."/>
            <person name="Wang J."/>
            <person name="Shi W."/>
            <person name="Du L."/>
            <person name="Sun Y."/>
            <person name="Zhan W."/>
            <person name="Jiang J.F."/>
            <person name="Wang Q."/>
            <person name="Zhang B."/>
            <person name="Ji P."/>
            <person name="Bell-Sakyi L."/>
            <person name="Cui X.M."/>
            <person name="Yuan T.T."/>
            <person name="Jiang B.G."/>
            <person name="Yang W.F."/>
            <person name="Lam T.T."/>
            <person name="Chang Q.C."/>
            <person name="Ding S.J."/>
            <person name="Wang X.J."/>
            <person name="Zhu J.G."/>
            <person name="Ruan X.D."/>
            <person name="Zhao L."/>
            <person name="Wei J.T."/>
            <person name="Ye R.Z."/>
            <person name="Que T.C."/>
            <person name="Du C.H."/>
            <person name="Zhou Y.H."/>
            <person name="Cheng J.X."/>
            <person name="Dai P.F."/>
            <person name="Guo W.B."/>
            <person name="Han X.H."/>
            <person name="Huang E.J."/>
            <person name="Li L.F."/>
            <person name="Wei W."/>
            <person name="Gao Y.C."/>
            <person name="Liu J.Z."/>
            <person name="Shao H.Z."/>
            <person name="Wang X."/>
            <person name="Wang C.C."/>
            <person name="Yang T.C."/>
            <person name="Huo Q.B."/>
            <person name="Li W."/>
            <person name="Chen H.Y."/>
            <person name="Chen S.E."/>
            <person name="Zhou L.G."/>
            <person name="Ni X.B."/>
            <person name="Tian J.H."/>
            <person name="Sheng Y."/>
            <person name="Liu T."/>
            <person name="Pan Y.S."/>
            <person name="Xia L.Y."/>
            <person name="Li J."/>
            <person name="Zhao F."/>
            <person name="Cao W.C."/>
        </authorList>
    </citation>
    <scope>NUCLEOTIDE SEQUENCE [LARGE SCALE GENOMIC DNA]</scope>
    <source>
        <strain evidence="1">HaeL-2018</strain>
    </source>
</reference>
<dbReference type="OrthoDB" id="2016095at2759"/>
<dbReference type="SUPFAM" id="SSF52047">
    <property type="entry name" value="RNI-like"/>
    <property type="match status" value="1"/>
</dbReference>
<dbReference type="AlphaFoldDB" id="A0A9J6FE32"/>
<dbReference type="EMBL" id="JABSTR010000001">
    <property type="protein sequence ID" value="KAH9360641.1"/>
    <property type="molecule type" value="Genomic_DNA"/>
</dbReference>